<keyword evidence="4" id="KW-0804">Transcription</keyword>
<accession>A0A7K1STF9</accession>
<keyword evidence="2" id="KW-0805">Transcription regulation</keyword>
<dbReference type="RefSeq" id="WP_157564632.1">
    <property type="nucleotide sequence ID" value="NZ_WPIK01000003.1"/>
</dbReference>
<dbReference type="SUPFAM" id="SSF88659">
    <property type="entry name" value="Sigma3 and sigma4 domains of RNA polymerase sigma factors"/>
    <property type="match status" value="1"/>
</dbReference>
<organism evidence="7 8">
    <name type="scientific">Mucilaginibacter arboris</name>
    <dbReference type="NCBI Taxonomy" id="2682090"/>
    <lineage>
        <taxon>Bacteria</taxon>
        <taxon>Pseudomonadati</taxon>
        <taxon>Bacteroidota</taxon>
        <taxon>Sphingobacteriia</taxon>
        <taxon>Sphingobacteriales</taxon>
        <taxon>Sphingobacteriaceae</taxon>
        <taxon>Mucilaginibacter</taxon>
    </lineage>
</organism>
<sequence>MLLEHRLTELIEGCRLGNRKAQETLYKLFAAKMLGVCLRYATDKMEAEDMLQNGFIKVFGKLKDFKGEGSFEGWVRRIMVHSSIEYYRKHHKMMQLVEMDAPGAEQSVNAVAASSLEAKDLLAMIQTLPAGYRMVFNLYAMEGFSHKEIGAMLQISEGASKSQLSRARTILKEMVNKMEGVRYEDFG</sequence>
<dbReference type="PANTHER" id="PTHR43133">
    <property type="entry name" value="RNA POLYMERASE ECF-TYPE SIGMA FACTO"/>
    <property type="match status" value="1"/>
</dbReference>
<proteinExistence type="inferred from homology"/>
<dbReference type="InterPro" id="IPR013324">
    <property type="entry name" value="RNA_pol_sigma_r3/r4-like"/>
</dbReference>
<evidence type="ECO:0000256" key="2">
    <source>
        <dbReference type="ARBA" id="ARBA00023015"/>
    </source>
</evidence>
<protein>
    <submittedName>
        <fullName evidence="7">Sigma-70 family RNA polymerase sigma factor</fullName>
    </submittedName>
</protein>
<evidence type="ECO:0000256" key="4">
    <source>
        <dbReference type="ARBA" id="ARBA00023163"/>
    </source>
</evidence>
<dbReference type="Pfam" id="PF04542">
    <property type="entry name" value="Sigma70_r2"/>
    <property type="match status" value="1"/>
</dbReference>
<keyword evidence="3" id="KW-0731">Sigma factor</keyword>
<dbReference type="GO" id="GO:0006352">
    <property type="term" value="P:DNA-templated transcription initiation"/>
    <property type="evidence" value="ECO:0007669"/>
    <property type="project" value="InterPro"/>
</dbReference>
<gene>
    <name evidence="7" type="ORF">GO621_03470</name>
</gene>
<dbReference type="InterPro" id="IPR013325">
    <property type="entry name" value="RNA_pol_sigma_r2"/>
</dbReference>
<dbReference type="InterPro" id="IPR039425">
    <property type="entry name" value="RNA_pol_sigma-70-like"/>
</dbReference>
<evidence type="ECO:0000259" key="6">
    <source>
        <dbReference type="Pfam" id="PF08281"/>
    </source>
</evidence>
<dbReference type="EMBL" id="WPIK01000003">
    <property type="protein sequence ID" value="MVN20592.1"/>
    <property type="molecule type" value="Genomic_DNA"/>
</dbReference>
<evidence type="ECO:0000313" key="8">
    <source>
        <dbReference type="Proteomes" id="UP000462014"/>
    </source>
</evidence>
<dbReference type="InterPro" id="IPR014284">
    <property type="entry name" value="RNA_pol_sigma-70_dom"/>
</dbReference>
<evidence type="ECO:0000259" key="5">
    <source>
        <dbReference type="Pfam" id="PF04542"/>
    </source>
</evidence>
<dbReference type="SUPFAM" id="SSF88946">
    <property type="entry name" value="Sigma2 domain of RNA polymerase sigma factors"/>
    <property type="match status" value="1"/>
</dbReference>
<feature type="domain" description="RNA polymerase sigma factor 70 region 4 type 2" evidence="6">
    <location>
        <begin position="120"/>
        <end position="169"/>
    </location>
</feature>
<dbReference type="InterPro" id="IPR036388">
    <property type="entry name" value="WH-like_DNA-bd_sf"/>
</dbReference>
<feature type="domain" description="RNA polymerase sigma-70 region 2" evidence="5">
    <location>
        <begin position="25"/>
        <end position="91"/>
    </location>
</feature>
<dbReference type="Pfam" id="PF08281">
    <property type="entry name" value="Sigma70_r4_2"/>
    <property type="match status" value="1"/>
</dbReference>
<dbReference type="GO" id="GO:0016987">
    <property type="term" value="F:sigma factor activity"/>
    <property type="evidence" value="ECO:0007669"/>
    <property type="project" value="UniProtKB-KW"/>
</dbReference>
<evidence type="ECO:0000313" key="7">
    <source>
        <dbReference type="EMBL" id="MVN20592.1"/>
    </source>
</evidence>
<dbReference type="CDD" id="cd06171">
    <property type="entry name" value="Sigma70_r4"/>
    <property type="match status" value="1"/>
</dbReference>
<comment type="similarity">
    <text evidence="1">Belongs to the sigma-70 factor family. ECF subfamily.</text>
</comment>
<dbReference type="Proteomes" id="UP000462014">
    <property type="component" value="Unassembled WGS sequence"/>
</dbReference>
<dbReference type="NCBIfam" id="TIGR02937">
    <property type="entry name" value="sigma70-ECF"/>
    <property type="match status" value="1"/>
</dbReference>
<dbReference type="AlphaFoldDB" id="A0A7K1STF9"/>
<dbReference type="InterPro" id="IPR007627">
    <property type="entry name" value="RNA_pol_sigma70_r2"/>
</dbReference>
<keyword evidence="8" id="KW-1185">Reference proteome</keyword>
<evidence type="ECO:0000256" key="3">
    <source>
        <dbReference type="ARBA" id="ARBA00023082"/>
    </source>
</evidence>
<dbReference type="GO" id="GO:0003677">
    <property type="term" value="F:DNA binding"/>
    <property type="evidence" value="ECO:0007669"/>
    <property type="project" value="InterPro"/>
</dbReference>
<comment type="caution">
    <text evidence="7">The sequence shown here is derived from an EMBL/GenBank/DDBJ whole genome shotgun (WGS) entry which is preliminary data.</text>
</comment>
<name>A0A7K1STF9_9SPHI</name>
<dbReference type="Gene3D" id="1.10.1740.10">
    <property type="match status" value="1"/>
</dbReference>
<dbReference type="PANTHER" id="PTHR43133:SF46">
    <property type="entry name" value="RNA POLYMERASE SIGMA-70 FACTOR ECF SUBFAMILY"/>
    <property type="match status" value="1"/>
</dbReference>
<evidence type="ECO:0000256" key="1">
    <source>
        <dbReference type="ARBA" id="ARBA00010641"/>
    </source>
</evidence>
<dbReference type="Gene3D" id="1.10.10.10">
    <property type="entry name" value="Winged helix-like DNA-binding domain superfamily/Winged helix DNA-binding domain"/>
    <property type="match status" value="1"/>
</dbReference>
<dbReference type="InterPro" id="IPR013249">
    <property type="entry name" value="RNA_pol_sigma70_r4_t2"/>
</dbReference>
<reference evidence="7 8" key="1">
    <citation type="submission" date="2019-12" db="EMBL/GenBank/DDBJ databases">
        <title>Mucilaginibacter sp. HMF7410 genome sequencing and assembly.</title>
        <authorList>
            <person name="Kang H."/>
            <person name="Cha I."/>
            <person name="Kim H."/>
            <person name="Joh K."/>
        </authorList>
    </citation>
    <scope>NUCLEOTIDE SEQUENCE [LARGE SCALE GENOMIC DNA]</scope>
    <source>
        <strain evidence="7 8">HMF7410</strain>
    </source>
</reference>